<dbReference type="GO" id="GO:0003677">
    <property type="term" value="F:DNA binding"/>
    <property type="evidence" value="ECO:0007669"/>
    <property type="project" value="UniProtKB-KW"/>
</dbReference>
<evidence type="ECO:0000313" key="6">
    <source>
        <dbReference type="Proteomes" id="UP001172155"/>
    </source>
</evidence>
<dbReference type="AlphaFoldDB" id="A0AA40F723"/>
<keyword evidence="3" id="KW-0238">DNA-binding</keyword>
<dbReference type="InterPro" id="IPR029003">
    <property type="entry name" value="CENP-S/Mhf1"/>
</dbReference>
<dbReference type="GO" id="GO:0003682">
    <property type="term" value="F:chromatin binding"/>
    <property type="evidence" value="ECO:0007669"/>
    <property type="project" value="TreeGrafter"/>
</dbReference>
<evidence type="ECO:0000256" key="1">
    <source>
        <dbReference type="ARBA" id="ARBA00006612"/>
    </source>
</evidence>
<evidence type="ECO:0000313" key="5">
    <source>
        <dbReference type="EMBL" id="KAK0752246.1"/>
    </source>
</evidence>
<keyword evidence="6" id="KW-1185">Reference proteome</keyword>
<dbReference type="CDD" id="cd22919">
    <property type="entry name" value="HFD_CENP-S"/>
    <property type="match status" value="1"/>
</dbReference>
<dbReference type="GO" id="GO:0046982">
    <property type="term" value="F:protein heterodimerization activity"/>
    <property type="evidence" value="ECO:0007669"/>
    <property type="project" value="InterPro"/>
</dbReference>
<dbReference type="SUPFAM" id="SSF47113">
    <property type="entry name" value="Histone-fold"/>
    <property type="match status" value="1"/>
</dbReference>
<gene>
    <name evidence="5" type="ORF">B0T18DRAFT_404418</name>
</gene>
<accession>A0AA40F723</accession>
<sequence>MPPSPPDQELRDRLKEALWFSIGQIVDGESLRWNRNATPQFIGALTELVWTQIENVAIDLENFAHHAGRTTVSTDDVLLLARRNSDLHGLIKEVVDGLQARKGKGRGRGG</sequence>
<evidence type="ECO:0000256" key="3">
    <source>
        <dbReference type="ARBA" id="ARBA00023125"/>
    </source>
</evidence>
<dbReference type="PANTHER" id="PTHR22980">
    <property type="entry name" value="CORTISTATIN"/>
    <property type="match status" value="1"/>
</dbReference>
<evidence type="ECO:0000256" key="2">
    <source>
        <dbReference type="ARBA" id="ARBA00022763"/>
    </source>
</evidence>
<comment type="similarity">
    <text evidence="1">Belongs to the TAF9 family. CENP-S/MHF1 subfamily.</text>
</comment>
<dbReference type="GO" id="GO:0031297">
    <property type="term" value="P:replication fork processing"/>
    <property type="evidence" value="ECO:0007669"/>
    <property type="project" value="TreeGrafter"/>
</dbReference>
<dbReference type="GO" id="GO:0006281">
    <property type="term" value="P:DNA repair"/>
    <property type="evidence" value="ECO:0007669"/>
    <property type="project" value="UniProtKB-KW"/>
</dbReference>
<dbReference type="Proteomes" id="UP001172155">
    <property type="component" value="Unassembled WGS sequence"/>
</dbReference>
<dbReference type="Pfam" id="PF15630">
    <property type="entry name" value="CENP-S"/>
    <property type="match status" value="1"/>
</dbReference>
<keyword evidence="2" id="KW-0227">DNA damage</keyword>
<dbReference type="EMBL" id="JAUKUD010000002">
    <property type="protein sequence ID" value="KAK0752246.1"/>
    <property type="molecule type" value="Genomic_DNA"/>
</dbReference>
<dbReference type="Gene3D" id="1.10.20.10">
    <property type="entry name" value="Histone, subunit A"/>
    <property type="match status" value="1"/>
</dbReference>
<comment type="caution">
    <text evidence="5">The sequence shown here is derived from an EMBL/GenBank/DDBJ whole genome shotgun (WGS) entry which is preliminary data.</text>
</comment>
<dbReference type="PANTHER" id="PTHR22980:SF0">
    <property type="entry name" value="CENTROMERE PROTEIN S"/>
    <property type="match status" value="1"/>
</dbReference>
<dbReference type="GO" id="GO:0071821">
    <property type="term" value="C:FANCM-MHF complex"/>
    <property type="evidence" value="ECO:0007669"/>
    <property type="project" value="InterPro"/>
</dbReference>
<reference evidence="5" key="1">
    <citation type="submission" date="2023-06" db="EMBL/GenBank/DDBJ databases">
        <title>Genome-scale phylogeny and comparative genomics of the fungal order Sordariales.</title>
        <authorList>
            <consortium name="Lawrence Berkeley National Laboratory"/>
            <person name="Hensen N."/>
            <person name="Bonometti L."/>
            <person name="Westerberg I."/>
            <person name="Brannstrom I.O."/>
            <person name="Guillou S."/>
            <person name="Cros-Aarteil S."/>
            <person name="Calhoun S."/>
            <person name="Haridas S."/>
            <person name="Kuo A."/>
            <person name="Mondo S."/>
            <person name="Pangilinan J."/>
            <person name="Riley R."/>
            <person name="LaButti K."/>
            <person name="Andreopoulos B."/>
            <person name="Lipzen A."/>
            <person name="Chen C."/>
            <person name="Yanf M."/>
            <person name="Daum C."/>
            <person name="Ng V."/>
            <person name="Clum A."/>
            <person name="Steindorff A."/>
            <person name="Ohm R."/>
            <person name="Martin F."/>
            <person name="Silar P."/>
            <person name="Natvig D."/>
            <person name="Lalanne C."/>
            <person name="Gautier V."/>
            <person name="Ament-velasquez S.L."/>
            <person name="Kruys A."/>
            <person name="Hutchinson M.I."/>
            <person name="Powell A.J."/>
            <person name="Barry K."/>
            <person name="Miller A.N."/>
            <person name="Grigoriev I.V."/>
            <person name="Debuchy R."/>
            <person name="Gladieux P."/>
            <person name="Thoren M.H."/>
            <person name="Johannesson H."/>
        </authorList>
    </citation>
    <scope>NUCLEOTIDE SEQUENCE</scope>
    <source>
        <strain evidence="5">SMH3187-1</strain>
    </source>
</reference>
<proteinExistence type="inferred from homology"/>
<organism evidence="5 6">
    <name type="scientific">Schizothecium vesticola</name>
    <dbReference type="NCBI Taxonomy" id="314040"/>
    <lineage>
        <taxon>Eukaryota</taxon>
        <taxon>Fungi</taxon>
        <taxon>Dikarya</taxon>
        <taxon>Ascomycota</taxon>
        <taxon>Pezizomycotina</taxon>
        <taxon>Sordariomycetes</taxon>
        <taxon>Sordariomycetidae</taxon>
        <taxon>Sordariales</taxon>
        <taxon>Schizotheciaceae</taxon>
        <taxon>Schizothecium</taxon>
    </lineage>
</organism>
<protein>
    <submittedName>
        <fullName evidence="5">Kinetochore component CENP-S-domain-containing protein</fullName>
    </submittedName>
</protein>
<name>A0AA40F723_9PEZI</name>
<keyword evidence="4" id="KW-0234">DNA repair</keyword>
<dbReference type="InterPro" id="IPR009072">
    <property type="entry name" value="Histone-fold"/>
</dbReference>
<dbReference type="GO" id="GO:0000712">
    <property type="term" value="P:resolution of meiotic recombination intermediates"/>
    <property type="evidence" value="ECO:0007669"/>
    <property type="project" value="TreeGrafter"/>
</dbReference>
<evidence type="ECO:0000256" key="4">
    <source>
        <dbReference type="ARBA" id="ARBA00023204"/>
    </source>
</evidence>